<comment type="catalytic activity">
    <reaction evidence="8">
        <text>L-aspartate + L-glutamine + ATP + H2O = L-asparagine + L-glutamate + AMP + diphosphate + H(+)</text>
        <dbReference type="Rhea" id="RHEA:12228"/>
        <dbReference type="ChEBI" id="CHEBI:15377"/>
        <dbReference type="ChEBI" id="CHEBI:15378"/>
        <dbReference type="ChEBI" id="CHEBI:29985"/>
        <dbReference type="ChEBI" id="CHEBI:29991"/>
        <dbReference type="ChEBI" id="CHEBI:30616"/>
        <dbReference type="ChEBI" id="CHEBI:33019"/>
        <dbReference type="ChEBI" id="CHEBI:58048"/>
        <dbReference type="ChEBI" id="CHEBI:58359"/>
        <dbReference type="ChEBI" id="CHEBI:456215"/>
        <dbReference type="EC" id="6.3.5.4"/>
    </reaction>
</comment>
<dbReference type="RefSeq" id="WP_193917524.1">
    <property type="nucleotide sequence ID" value="NZ_JADEWL010000009.1"/>
</dbReference>
<evidence type="ECO:0000256" key="8">
    <source>
        <dbReference type="ARBA" id="ARBA00048741"/>
    </source>
</evidence>
<dbReference type="GO" id="GO:0004066">
    <property type="term" value="F:asparagine synthase (glutamine-hydrolyzing) activity"/>
    <property type="evidence" value="ECO:0007669"/>
    <property type="project" value="UniProtKB-EC"/>
</dbReference>
<evidence type="ECO:0000256" key="9">
    <source>
        <dbReference type="PIRSR" id="PIRSR001589-2"/>
    </source>
</evidence>
<dbReference type="SUPFAM" id="SSF56235">
    <property type="entry name" value="N-terminal nucleophile aminohydrolases (Ntn hydrolases)"/>
    <property type="match status" value="1"/>
</dbReference>
<name>A0A8J7F051_9CYAN</name>
<sequence length="628" mass="72126">MSGIISLINLNNQPVNQSLLRGMTDYMAFRGPDARQTWHKDNIGLGHTLLRTTSEQEHERQPFTLDERVWIVADVRLDGRKELVVALQARGRVIDEKSPDVELLLHAYHVWDTDCVNHLQGDFVFIIWDERQQRLFCGRDQFGILPFYYAQVNNNLICSNTLNCIRLHPQISTDLNQQAVGDFLTRGMNMEWDTTIFNDIKRLPPAHTLTWQAGQSNPQELTIQKYWQLPRIQPLIFYKKPQEYVEHFSELFEQAVSDRLRTNRIATHVSGGMDSTSIAAMANQVLLERGKPCDFQAFTVRDRLMMPEEDSFASMVAHYIGIPLNVVNAEGKVCNAPTAKLQSPLPEPGGIPGRSGGSDLTQRCADYARVVLTGFGGDPGLRFGEFDFLVWWKHGLRREIFQVLGHHLRTHRSGKLYLRQGRAYWRKITKQKVEFPTWFNTDFVKQLDLQQRDEQINAECIDYIARYGMANTPFWSNIFEKADPGSTGIPIKSYYPFFDLRLVNFMVSIPPIPWLVNKNILRYSMKGKLPEAVRTRPKIVFKAPEEYIQGMRESVGLWAGDLLRNTPGLSDYVNIDELLECLESEEIDTQKLMGLEKTLTVAYWLQSLQEDTRFDGVDFGDRVLCGVG</sequence>
<dbReference type="GO" id="GO:0006529">
    <property type="term" value="P:asparagine biosynthetic process"/>
    <property type="evidence" value="ECO:0007669"/>
    <property type="project" value="UniProtKB-KW"/>
</dbReference>
<dbReference type="Gene3D" id="3.40.50.620">
    <property type="entry name" value="HUPs"/>
    <property type="match status" value="1"/>
</dbReference>
<dbReference type="PANTHER" id="PTHR43284">
    <property type="entry name" value="ASPARAGINE SYNTHETASE (GLUTAMINE-HYDROLYZING)"/>
    <property type="match status" value="1"/>
</dbReference>
<protein>
    <recommendedName>
        <fullName evidence="3">asparagine synthase (glutamine-hydrolyzing)</fullName>
        <ecNumber evidence="3">6.3.5.4</ecNumber>
    </recommendedName>
</protein>
<feature type="binding site" evidence="9">
    <location>
        <position position="100"/>
    </location>
    <ligand>
        <name>L-glutamine</name>
        <dbReference type="ChEBI" id="CHEBI:58359"/>
    </ligand>
</feature>
<gene>
    <name evidence="11" type="ORF">IQ247_04660</name>
</gene>
<dbReference type="Pfam" id="PF13537">
    <property type="entry name" value="GATase_7"/>
    <property type="match status" value="1"/>
</dbReference>
<keyword evidence="4 9" id="KW-0547">Nucleotide-binding</keyword>
<accession>A0A8J7F051</accession>
<evidence type="ECO:0000256" key="5">
    <source>
        <dbReference type="ARBA" id="ARBA00022840"/>
    </source>
</evidence>
<reference evidence="11" key="1">
    <citation type="submission" date="2020-10" db="EMBL/GenBank/DDBJ databases">
        <authorList>
            <person name="Castelo-Branco R."/>
            <person name="Eusebio N."/>
            <person name="Adriana R."/>
            <person name="Vieira A."/>
            <person name="Brugerolle De Fraissinette N."/>
            <person name="Rezende De Castro R."/>
            <person name="Schneider M.P."/>
            <person name="Vasconcelos V."/>
            <person name="Leao P.N."/>
        </authorList>
    </citation>
    <scope>NUCLEOTIDE SEQUENCE</scope>
    <source>
        <strain evidence="11">LEGE 06105</strain>
    </source>
</reference>
<comment type="similarity">
    <text evidence="2">Belongs to the asparagine synthetase family.</text>
</comment>
<dbReference type="Gene3D" id="3.60.20.10">
    <property type="entry name" value="Glutamine Phosphoribosylpyrophosphate, subunit 1, domain 1"/>
    <property type="match status" value="1"/>
</dbReference>
<dbReference type="InterPro" id="IPR033738">
    <property type="entry name" value="AsnB_N"/>
</dbReference>
<evidence type="ECO:0000256" key="6">
    <source>
        <dbReference type="ARBA" id="ARBA00022888"/>
    </source>
</evidence>
<dbReference type="PIRSF" id="PIRSF001589">
    <property type="entry name" value="Asn_synthetase_glu-h"/>
    <property type="match status" value="1"/>
</dbReference>
<dbReference type="InterPro" id="IPR029055">
    <property type="entry name" value="Ntn_hydrolases_N"/>
</dbReference>
<dbReference type="InterPro" id="IPR001962">
    <property type="entry name" value="Asn_synthase"/>
</dbReference>
<evidence type="ECO:0000313" key="12">
    <source>
        <dbReference type="Proteomes" id="UP000620559"/>
    </source>
</evidence>
<dbReference type="InterPro" id="IPR017932">
    <property type="entry name" value="GATase_2_dom"/>
</dbReference>
<comment type="caution">
    <text evidence="11">The sequence shown here is derived from an EMBL/GenBank/DDBJ whole genome shotgun (WGS) entry which is preliminary data.</text>
</comment>
<evidence type="ECO:0000313" key="11">
    <source>
        <dbReference type="EMBL" id="MBE9212010.1"/>
    </source>
</evidence>
<dbReference type="AlphaFoldDB" id="A0A8J7F051"/>
<dbReference type="EMBL" id="JADEWL010000009">
    <property type="protein sequence ID" value="MBE9212010.1"/>
    <property type="molecule type" value="Genomic_DNA"/>
</dbReference>
<feature type="binding site" evidence="9">
    <location>
        <position position="300"/>
    </location>
    <ligand>
        <name>ATP</name>
        <dbReference type="ChEBI" id="CHEBI:30616"/>
    </ligand>
</feature>
<proteinExistence type="inferred from homology"/>
<keyword evidence="5 9" id="KW-0067">ATP-binding</keyword>
<organism evidence="11 12">
    <name type="scientific">Plectonema cf. radiosum LEGE 06105</name>
    <dbReference type="NCBI Taxonomy" id="945769"/>
    <lineage>
        <taxon>Bacteria</taxon>
        <taxon>Bacillati</taxon>
        <taxon>Cyanobacteriota</taxon>
        <taxon>Cyanophyceae</taxon>
        <taxon>Oscillatoriophycideae</taxon>
        <taxon>Oscillatoriales</taxon>
        <taxon>Microcoleaceae</taxon>
        <taxon>Plectonema</taxon>
    </lineage>
</organism>
<comment type="pathway">
    <text evidence="1">Amino-acid biosynthesis; L-asparagine biosynthesis; L-asparagine from L-aspartate (L-Gln route): step 1/1.</text>
</comment>
<evidence type="ECO:0000256" key="2">
    <source>
        <dbReference type="ARBA" id="ARBA00005752"/>
    </source>
</evidence>
<dbReference type="InterPro" id="IPR051786">
    <property type="entry name" value="ASN_synthetase/amidase"/>
</dbReference>
<evidence type="ECO:0000256" key="1">
    <source>
        <dbReference type="ARBA" id="ARBA00005187"/>
    </source>
</evidence>
<keyword evidence="6" id="KW-0061">Asparagine biosynthesis</keyword>
<dbReference type="InterPro" id="IPR006426">
    <property type="entry name" value="Asn_synth_AEB"/>
</dbReference>
<dbReference type="SUPFAM" id="SSF52402">
    <property type="entry name" value="Adenine nucleotide alpha hydrolases-like"/>
    <property type="match status" value="1"/>
</dbReference>
<feature type="domain" description="Glutamine amidotransferase type-2" evidence="10">
    <location>
        <begin position="2"/>
        <end position="214"/>
    </location>
</feature>
<evidence type="ECO:0000259" key="10">
    <source>
        <dbReference type="PROSITE" id="PS51278"/>
    </source>
</evidence>
<keyword evidence="12" id="KW-1185">Reference proteome</keyword>
<evidence type="ECO:0000256" key="4">
    <source>
        <dbReference type="ARBA" id="ARBA00022741"/>
    </source>
</evidence>
<evidence type="ECO:0000256" key="3">
    <source>
        <dbReference type="ARBA" id="ARBA00012737"/>
    </source>
</evidence>
<evidence type="ECO:0000256" key="7">
    <source>
        <dbReference type="ARBA" id="ARBA00022962"/>
    </source>
</evidence>
<dbReference type="CDD" id="cd00712">
    <property type="entry name" value="AsnB"/>
    <property type="match status" value="1"/>
</dbReference>
<keyword evidence="6" id="KW-0028">Amino-acid biosynthesis</keyword>
<dbReference type="PROSITE" id="PS51278">
    <property type="entry name" value="GATASE_TYPE_2"/>
    <property type="match status" value="1"/>
</dbReference>
<dbReference type="EC" id="6.3.5.4" evidence="3"/>
<keyword evidence="7" id="KW-0315">Glutamine amidotransferase</keyword>
<dbReference type="InterPro" id="IPR014729">
    <property type="entry name" value="Rossmann-like_a/b/a_fold"/>
</dbReference>
<dbReference type="Proteomes" id="UP000620559">
    <property type="component" value="Unassembled WGS sequence"/>
</dbReference>
<dbReference type="Pfam" id="PF00733">
    <property type="entry name" value="Asn_synthase"/>
    <property type="match status" value="1"/>
</dbReference>
<dbReference type="PANTHER" id="PTHR43284:SF1">
    <property type="entry name" value="ASPARAGINE SYNTHETASE"/>
    <property type="match status" value="1"/>
</dbReference>
<dbReference type="GO" id="GO:0005524">
    <property type="term" value="F:ATP binding"/>
    <property type="evidence" value="ECO:0007669"/>
    <property type="project" value="UniProtKB-KW"/>
</dbReference>